<evidence type="ECO:0000313" key="4">
    <source>
        <dbReference type="Proteomes" id="UP000789759"/>
    </source>
</evidence>
<dbReference type="PROSITE" id="PS51212">
    <property type="entry name" value="WSC"/>
    <property type="match status" value="1"/>
</dbReference>
<dbReference type="InterPro" id="IPR002889">
    <property type="entry name" value="WSC_carb-bd"/>
</dbReference>
<sequence>MSNCSSSRPPPPGYCYNLSTSDLTSLGFPYSLGNYGNNTIHQPFHSILMDSYLCVDHCADLAFQYAAIINNNTDCWCGDKSFDNYTSQPQQLNASICFDNSNCAACFFQISITESHFNLTHGLDTNTKLNIIINNTRSCIQDYPVPHRVLDCYGEHDSLTLDICINICKDNNYSGCAGVEDGTQCFCGNSSQCNNLAHGVDNLGCSSSCVGYPSQICGGPWAINYASIPITSSTASRTNIPSTSPASNSSTTNFDMHNPLLITLIVVLAIIVMVAIIVGSTCLVKKRKGNINVQNGQNRQVGHVEQPS</sequence>
<comment type="caution">
    <text evidence="3">The sequence shown here is derived from an EMBL/GenBank/DDBJ whole genome shotgun (WGS) entry which is preliminary data.</text>
</comment>
<dbReference type="AlphaFoldDB" id="A0A9N9H8B7"/>
<dbReference type="OrthoDB" id="5985073at2759"/>
<dbReference type="Pfam" id="PF01822">
    <property type="entry name" value="WSC"/>
    <property type="match status" value="1"/>
</dbReference>
<feature type="domain" description="WSC" evidence="2">
    <location>
        <begin position="133"/>
        <end position="229"/>
    </location>
</feature>
<name>A0A9N9H8B7_9GLOM</name>
<keyword evidence="1" id="KW-1133">Transmembrane helix</keyword>
<keyword evidence="1" id="KW-0812">Transmembrane</keyword>
<evidence type="ECO:0000259" key="2">
    <source>
        <dbReference type="PROSITE" id="PS51212"/>
    </source>
</evidence>
<organism evidence="3 4">
    <name type="scientific">Cetraspora pellucida</name>
    <dbReference type="NCBI Taxonomy" id="1433469"/>
    <lineage>
        <taxon>Eukaryota</taxon>
        <taxon>Fungi</taxon>
        <taxon>Fungi incertae sedis</taxon>
        <taxon>Mucoromycota</taxon>
        <taxon>Glomeromycotina</taxon>
        <taxon>Glomeromycetes</taxon>
        <taxon>Diversisporales</taxon>
        <taxon>Gigasporaceae</taxon>
        <taxon>Cetraspora</taxon>
    </lineage>
</organism>
<evidence type="ECO:0000313" key="3">
    <source>
        <dbReference type="EMBL" id="CAG8660995.1"/>
    </source>
</evidence>
<accession>A0A9N9H8B7</accession>
<protein>
    <submittedName>
        <fullName evidence="3">15762_t:CDS:1</fullName>
    </submittedName>
</protein>
<evidence type="ECO:0000256" key="1">
    <source>
        <dbReference type="SAM" id="Phobius"/>
    </source>
</evidence>
<gene>
    <name evidence="3" type="ORF">CPELLU_LOCUS9802</name>
</gene>
<dbReference type="Proteomes" id="UP000789759">
    <property type="component" value="Unassembled WGS sequence"/>
</dbReference>
<keyword evidence="1" id="KW-0472">Membrane</keyword>
<keyword evidence="4" id="KW-1185">Reference proteome</keyword>
<proteinExistence type="predicted"/>
<reference evidence="3" key="1">
    <citation type="submission" date="2021-06" db="EMBL/GenBank/DDBJ databases">
        <authorList>
            <person name="Kallberg Y."/>
            <person name="Tangrot J."/>
            <person name="Rosling A."/>
        </authorList>
    </citation>
    <scope>NUCLEOTIDE SEQUENCE</scope>
    <source>
        <strain evidence="3">FL966</strain>
    </source>
</reference>
<dbReference type="EMBL" id="CAJVQA010007728">
    <property type="protein sequence ID" value="CAG8660995.1"/>
    <property type="molecule type" value="Genomic_DNA"/>
</dbReference>
<feature type="transmembrane region" description="Helical" evidence="1">
    <location>
        <begin position="260"/>
        <end position="284"/>
    </location>
</feature>